<dbReference type="AlphaFoldDB" id="A0A7W9IKD2"/>
<accession>A0A7W9IKD2</accession>
<dbReference type="EMBL" id="JACHMP010000001">
    <property type="protein sequence ID" value="MBB5821708.1"/>
    <property type="molecule type" value="Genomic_DNA"/>
</dbReference>
<sequence length="244" mass="25057">MTARRRTPASTLLAGWLFADLLLGLTIIMLGAQAPPPVPTPSPVEAVRLPPGATGAPDDGGRPVPDTVPSLPGVPLPSPAPARPLTEDESPSRSPEDDEDPANSPEQDDDPAPARSGPSPAPSPCAGRVGGVRAKPITIAFRVTPGATDDVLAAQVRQEVGRHRDRLAGQHAGMVLTFGADAGTGNGVHLATRVNEAVREAYPGIFGTAVTRNFHDLAAPSGSISMEIYPVTYGCSPTPEAPGE</sequence>
<evidence type="ECO:0000313" key="4">
    <source>
        <dbReference type="Proteomes" id="UP000540685"/>
    </source>
</evidence>
<evidence type="ECO:0000313" key="3">
    <source>
        <dbReference type="EMBL" id="MBB5821708.1"/>
    </source>
</evidence>
<dbReference type="Proteomes" id="UP000540685">
    <property type="component" value="Unassembled WGS sequence"/>
</dbReference>
<keyword evidence="2" id="KW-1133">Transmembrane helix</keyword>
<organism evidence="3 4">
    <name type="scientific">Streptosporangium becharense</name>
    <dbReference type="NCBI Taxonomy" id="1816182"/>
    <lineage>
        <taxon>Bacteria</taxon>
        <taxon>Bacillati</taxon>
        <taxon>Actinomycetota</taxon>
        <taxon>Actinomycetes</taxon>
        <taxon>Streptosporangiales</taxon>
        <taxon>Streptosporangiaceae</taxon>
        <taxon>Streptosporangium</taxon>
    </lineage>
</organism>
<feature type="compositionally biased region" description="Low complexity" evidence="1">
    <location>
        <begin position="43"/>
        <end position="57"/>
    </location>
</feature>
<reference evidence="3 4" key="1">
    <citation type="submission" date="2020-08" db="EMBL/GenBank/DDBJ databases">
        <title>Sequencing the genomes of 1000 actinobacteria strains.</title>
        <authorList>
            <person name="Klenk H.-P."/>
        </authorList>
    </citation>
    <scope>NUCLEOTIDE SEQUENCE [LARGE SCALE GENOMIC DNA]</scope>
    <source>
        <strain evidence="3 4">DSM 46887</strain>
    </source>
</reference>
<proteinExistence type="predicted"/>
<keyword evidence="2" id="KW-0472">Membrane</keyword>
<keyword evidence="4" id="KW-1185">Reference proteome</keyword>
<dbReference type="RefSeq" id="WP_184541304.1">
    <property type="nucleotide sequence ID" value="NZ_JACHMP010000001.1"/>
</dbReference>
<feature type="region of interest" description="Disordered" evidence="1">
    <location>
        <begin position="37"/>
        <end position="130"/>
    </location>
</feature>
<feature type="compositionally biased region" description="Acidic residues" evidence="1">
    <location>
        <begin position="96"/>
        <end position="111"/>
    </location>
</feature>
<keyword evidence="2" id="KW-0812">Transmembrane</keyword>
<comment type="caution">
    <text evidence="3">The sequence shown here is derived from an EMBL/GenBank/DDBJ whole genome shotgun (WGS) entry which is preliminary data.</text>
</comment>
<feature type="compositionally biased region" description="Pro residues" evidence="1">
    <location>
        <begin position="72"/>
        <end position="82"/>
    </location>
</feature>
<evidence type="ECO:0000256" key="2">
    <source>
        <dbReference type="SAM" id="Phobius"/>
    </source>
</evidence>
<gene>
    <name evidence="3" type="ORF">F4562_004770</name>
</gene>
<feature type="transmembrane region" description="Helical" evidence="2">
    <location>
        <begin position="12"/>
        <end position="32"/>
    </location>
</feature>
<evidence type="ECO:0000256" key="1">
    <source>
        <dbReference type="SAM" id="MobiDB-lite"/>
    </source>
</evidence>
<name>A0A7W9IKD2_9ACTN</name>
<protein>
    <submittedName>
        <fullName evidence="3">Uncharacterized protein</fullName>
    </submittedName>
</protein>